<dbReference type="CDD" id="cd06529">
    <property type="entry name" value="S24_LexA-like"/>
    <property type="match status" value="1"/>
</dbReference>
<reference evidence="2 3" key="1">
    <citation type="submission" date="2020-05" db="EMBL/GenBank/DDBJ databases">
        <title>Horizontal transmission and recombination maintain forever young bacterial symbiont genomes.</title>
        <authorList>
            <person name="Russell S.L."/>
            <person name="Pepper-Tunick E."/>
            <person name="Svedberg J."/>
            <person name="Byrne A."/>
            <person name="Ruelas Castillo J."/>
            <person name="Vollmers C."/>
            <person name="Beinart R.A."/>
            <person name="Corbett-Detig R."/>
        </authorList>
    </citation>
    <scope>NUCLEOTIDE SEQUENCE [LARGE SCALE GENOMIC DNA]</scope>
    <source>
        <strain evidence="2">JDF_Ridge</strain>
    </source>
</reference>
<dbReference type="EMBL" id="CP054490">
    <property type="protein sequence ID" value="QKQ23820.1"/>
    <property type="molecule type" value="Genomic_DNA"/>
</dbReference>
<dbReference type="Pfam" id="PF00717">
    <property type="entry name" value="Peptidase_S24"/>
    <property type="match status" value="1"/>
</dbReference>
<gene>
    <name evidence="2" type="ORF">HUE58_01155</name>
</gene>
<evidence type="ECO:0000313" key="3">
    <source>
        <dbReference type="Proteomes" id="UP000509429"/>
    </source>
</evidence>
<dbReference type="Gene3D" id="2.10.109.10">
    <property type="entry name" value="Umud Fragment, subunit A"/>
    <property type="match status" value="1"/>
</dbReference>
<dbReference type="Proteomes" id="UP000509429">
    <property type="component" value="Chromosome"/>
</dbReference>
<name>A0A6N0HND7_9GAMM</name>
<proteinExistence type="predicted"/>
<dbReference type="SUPFAM" id="SSF51306">
    <property type="entry name" value="LexA/Signal peptidase"/>
    <property type="match status" value="1"/>
</dbReference>
<organism evidence="2 3">
    <name type="scientific">Candidatus Ruthia endofausta</name>
    <dbReference type="NCBI Taxonomy" id="2738852"/>
    <lineage>
        <taxon>Bacteria</taxon>
        <taxon>Pseudomonadati</taxon>
        <taxon>Pseudomonadota</taxon>
        <taxon>Gammaproteobacteria</taxon>
        <taxon>Candidatus Pseudothioglobaceae</taxon>
        <taxon>Candidatus Ruthturnera</taxon>
    </lineage>
</organism>
<dbReference type="AlphaFoldDB" id="A0A6N0HND7"/>
<accession>A0A6N0HND7</accession>
<dbReference type="InterPro" id="IPR039418">
    <property type="entry name" value="LexA-like"/>
</dbReference>
<protein>
    <submittedName>
        <fullName evidence="2">S24 family peptidase</fullName>
    </submittedName>
</protein>
<evidence type="ECO:0000259" key="1">
    <source>
        <dbReference type="Pfam" id="PF00717"/>
    </source>
</evidence>
<feature type="domain" description="Peptidase S24/S26A/S26B/S26C" evidence="1">
    <location>
        <begin position="10"/>
        <end position="100"/>
    </location>
</feature>
<dbReference type="KEGG" id="reo:HUE58_01155"/>
<dbReference type="RefSeq" id="WP_174605260.1">
    <property type="nucleotide sequence ID" value="NZ_CP054490.1"/>
</dbReference>
<dbReference type="InterPro" id="IPR036286">
    <property type="entry name" value="LexA/Signal_pep-like_sf"/>
</dbReference>
<keyword evidence="3" id="KW-1185">Reference proteome</keyword>
<dbReference type="InterPro" id="IPR015927">
    <property type="entry name" value="Peptidase_S24_S26A/B/C"/>
</dbReference>
<evidence type="ECO:0000313" key="2">
    <source>
        <dbReference type="EMBL" id="QKQ23820.1"/>
    </source>
</evidence>
<sequence length="136" mass="16024">MSDLDTPQELFQTNCSTNSEPFALQNLGNYMTPEFSENCIVIIDPGMQIHNRAYAIVRFDDELYFRQYIERGSNKFLVCLNTQHDDIELKGEFEVVGCVVQQKQRKQKPRHYYHLNPFTKEMDFYASGKLKDNKEQ</sequence>